<dbReference type="AlphaFoldDB" id="A0A5B1CIS0"/>
<dbReference type="PANTHER" id="PTHR45947">
    <property type="entry name" value="SULFOQUINOVOSYL TRANSFERASE SQD2"/>
    <property type="match status" value="1"/>
</dbReference>
<dbReference type="Pfam" id="PF13439">
    <property type="entry name" value="Glyco_transf_4"/>
    <property type="match status" value="1"/>
</dbReference>
<dbReference type="Gene3D" id="3.40.50.2000">
    <property type="entry name" value="Glycogen Phosphorylase B"/>
    <property type="match status" value="2"/>
</dbReference>
<keyword evidence="3" id="KW-1185">Reference proteome</keyword>
<evidence type="ECO:0000259" key="1">
    <source>
        <dbReference type="Pfam" id="PF13439"/>
    </source>
</evidence>
<sequence length="442" mass="49729">MTIPEDSMNRTPTIDQREVKVLFVVFKAMRGGHVLSALSIARQLRKRGVTPVFAGADGELATEIGQEMGFEEVQIPIYHGTRNTYFTWASLAAVKRLSNLIRQHNIDLVHAFDARSYMHAYPASLMANVPVVCTLCGGVDPYYNLPDAPNLIVFSEEQKMRMVNHFRWNADAVTVMRSRLDTKEILNTQFASEDAEARLVTQNQHAFTIMMISSFDSSKIDSIHSVLDAIEKLLKEGLNIQLVMIGGKGDLYQQAKLRGESIGEQFPASKMLFTGPAAKAFRYLRYADLVLGVGRSAFEGMALGRPTIVVGKNGFAGVVEADQVSDLAWYNFSGRNVDSVQGSHVLASEIKKLMLNPQRRKEIGEFGKQYIEENIEVSVGVPTTQLVYHQILDHHNRLARFARSRQWISFLCRLVPVIRDNSIHTIKRFLRMVSTIKQPRKN</sequence>
<dbReference type="InterPro" id="IPR028098">
    <property type="entry name" value="Glyco_trans_4-like_N"/>
</dbReference>
<accession>A0A5B1CIS0</accession>
<feature type="domain" description="Glycosyltransferase subfamily 4-like N-terminal" evidence="1">
    <location>
        <begin position="31"/>
        <end position="139"/>
    </location>
</feature>
<dbReference type="InterPro" id="IPR050194">
    <property type="entry name" value="Glycosyltransferase_grp1"/>
</dbReference>
<dbReference type="PANTHER" id="PTHR45947:SF14">
    <property type="entry name" value="SLL1723 PROTEIN"/>
    <property type="match status" value="1"/>
</dbReference>
<organism evidence="2 3">
    <name type="scientific">Rubripirellula obstinata</name>
    <dbReference type="NCBI Taxonomy" id="406547"/>
    <lineage>
        <taxon>Bacteria</taxon>
        <taxon>Pseudomonadati</taxon>
        <taxon>Planctomycetota</taxon>
        <taxon>Planctomycetia</taxon>
        <taxon>Pirellulales</taxon>
        <taxon>Pirellulaceae</taxon>
        <taxon>Rubripirellula</taxon>
    </lineage>
</organism>
<dbReference type="SUPFAM" id="SSF53756">
    <property type="entry name" value="UDP-Glycosyltransferase/glycogen phosphorylase"/>
    <property type="match status" value="1"/>
</dbReference>
<proteinExistence type="predicted"/>
<evidence type="ECO:0000313" key="2">
    <source>
        <dbReference type="EMBL" id="KAA1260998.1"/>
    </source>
</evidence>
<reference evidence="2 3" key="1">
    <citation type="submission" date="2019-08" db="EMBL/GenBank/DDBJ databases">
        <title>Deep-cultivation of Planctomycetes and their phenomic and genomic characterization uncovers novel biology.</title>
        <authorList>
            <person name="Wiegand S."/>
            <person name="Jogler M."/>
            <person name="Boedeker C."/>
            <person name="Pinto D."/>
            <person name="Vollmers J."/>
            <person name="Rivas-Marin E."/>
            <person name="Kohn T."/>
            <person name="Peeters S.H."/>
            <person name="Heuer A."/>
            <person name="Rast P."/>
            <person name="Oberbeckmann S."/>
            <person name="Bunk B."/>
            <person name="Jeske O."/>
            <person name="Meyerdierks A."/>
            <person name="Storesund J.E."/>
            <person name="Kallscheuer N."/>
            <person name="Luecker S."/>
            <person name="Lage O.M."/>
            <person name="Pohl T."/>
            <person name="Merkel B.J."/>
            <person name="Hornburger P."/>
            <person name="Mueller R.-W."/>
            <person name="Bruemmer F."/>
            <person name="Labrenz M."/>
            <person name="Spormann A.M."/>
            <person name="Op Den Camp H."/>
            <person name="Overmann J."/>
            <person name="Amann R."/>
            <person name="Jetten M.S.M."/>
            <person name="Mascher T."/>
            <person name="Medema M.H."/>
            <person name="Devos D.P."/>
            <person name="Kaster A.-K."/>
            <person name="Ovreas L."/>
            <person name="Rohde M."/>
            <person name="Galperin M.Y."/>
            <person name="Jogler C."/>
        </authorList>
    </citation>
    <scope>NUCLEOTIDE SEQUENCE [LARGE SCALE GENOMIC DNA]</scope>
    <source>
        <strain evidence="2 3">LF1</strain>
    </source>
</reference>
<dbReference type="EC" id="2.4.1.227" evidence="2"/>
<dbReference type="GO" id="GO:0016757">
    <property type="term" value="F:glycosyltransferase activity"/>
    <property type="evidence" value="ECO:0007669"/>
    <property type="project" value="UniProtKB-KW"/>
</dbReference>
<keyword evidence="2" id="KW-0328">Glycosyltransferase</keyword>
<protein>
    <submittedName>
        <fullName evidence="2">UDP-N-acetylglucosamine--N-acetylmuramyl-(Pentapeptide) pyrophosphoryl-undecaprenol N-acetylglucosamine transferase</fullName>
        <ecNumber evidence="2">2.4.1.227</ecNumber>
    </submittedName>
</protein>
<evidence type="ECO:0000313" key="3">
    <source>
        <dbReference type="Proteomes" id="UP000322699"/>
    </source>
</evidence>
<dbReference type="Proteomes" id="UP000322699">
    <property type="component" value="Unassembled WGS sequence"/>
</dbReference>
<comment type="caution">
    <text evidence="2">The sequence shown here is derived from an EMBL/GenBank/DDBJ whole genome shotgun (WGS) entry which is preliminary data.</text>
</comment>
<name>A0A5B1CIS0_9BACT</name>
<dbReference type="OrthoDB" id="59694at2"/>
<keyword evidence="2" id="KW-0808">Transferase</keyword>
<dbReference type="Pfam" id="PF13692">
    <property type="entry name" value="Glyco_trans_1_4"/>
    <property type="match status" value="1"/>
</dbReference>
<gene>
    <name evidence="2" type="primary">murG</name>
    <name evidence="2" type="ORF">LF1_35400</name>
</gene>
<dbReference type="CDD" id="cd03801">
    <property type="entry name" value="GT4_PimA-like"/>
    <property type="match status" value="1"/>
</dbReference>
<dbReference type="RefSeq" id="WP_068264097.1">
    <property type="nucleotide sequence ID" value="NZ_LWSK01000055.1"/>
</dbReference>
<dbReference type="EMBL" id="VRLW01000001">
    <property type="protein sequence ID" value="KAA1260998.1"/>
    <property type="molecule type" value="Genomic_DNA"/>
</dbReference>